<evidence type="ECO:0000313" key="2">
    <source>
        <dbReference type="EMBL" id="MBX55083.1"/>
    </source>
</evidence>
<proteinExistence type="predicted"/>
<feature type="compositionally biased region" description="Polar residues" evidence="1">
    <location>
        <begin position="26"/>
        <end position="38"/>
    </location>
</feature>
<feature type="region of interest" description="Disordered" evidence="1">
    <location>
        <begin position="21"/>
        <end position="47"/>
    </location>
</feature>
<accession>A0A2P2PK08</accession>
<dbReference type="EMBL" id="GGEC01074599">
    <property type="protein sequence ID" value="MBX55083.1"/>
    <property type="molecule type" value="Transcribed_RNA"/>
</dbReference>
<sequence>MKQRHGRVKAKQSYNIIIFKFKSQKNRLPNSRPNSLPKSRTHTKPNK</sequence>
<protein>
    <submittedName>
        <fullName evidence="2">Uncharacterized protein</fullName>
    </submittedName>
</protein>
<evidence type="ECO:0000256" key="1">
    <source>
        <dbReference type="SAM" id="MobiDB-lite"/>
    </source>
</evidence>
<reference evidence="2" key="1">
    <citation type="submission" date="2018-02" db="EMBL/GenBank/DDBJ databases">
        <title>Rhizophora mucronata_Transcriptome.</title>
        <authorList>
            <person name="Meera S.P."/>
            <person name="Sreeshan A."/>
            <person name="Augustine A."/>
        </authorList>
    </citation>
    <scope>NUCLEOTIDE SEQUENCE</scope>
    <source>
        <tissue evidence="2">Leaf</tissue>
    </source>
</reference>
<organism evidence="2">
    <name type="scientific">Rhizophora mucronata</name>
    <name type="common">Asiatic mangrove</name>
    <dbReference type="NCBI Taxonomy" id="61149"/>
    <lineage>
        <taxon>Eukaryota</taxon>
        <taxon>Viridiplantae</taxon>
        <taxon>Streptophyta</taxon>
        <taxon>Embryophyta</taxon>
        <taxon>Tracheophyta</taxon>
        <taxon>Spermatophyta</taxon>
        <taxon>Magnoliopsida</taxon>
        <taxon>eudicotyledons</taxon>
        <taxon>Gunneridae</taxon>
        <taxon>Pentapetalae</taxon>
        <taxon>rosids</taxon>
        <taxon>fabids</taxon>
        <taxon>Malpighiales</taxon>
        <taxon>Rhizophoraceae</taxon>
        <taxon>Rhizophora</taxon>
    </lineage>
</organism>
<dbReference type="AlphaFoldDB" id="A0A2P2PK08"/>
<name>A0A2P2PK08_RHIMU</name>